<sequence>MLEMVSRIKATQKRVARIQPRKPTVVRGQTARQRWLLTARTNQLPPAGDWFVWLILAGRGFGKTRTGAETIAQWARETPRGRFALVAQTAADARDVMVEGESGLLSLLDEAELRGGSVDTAWNRSLGELYLKNGARFKCYSSETPRKLRGPQHHGAWGDEPATWNDADQGTGEDTTWSNLLFGLRLGKDPRVVMTGTPRPNRLIRELKKDEGTVLTGGSTAENLGNLSETFKRNVIRKYEGTRLGRQELEGELLEDTPGALWKYAMFNRESFRLKFDQLPDLIRIVVAVDPQASQSSDSAETGIIVAGKDAHGHAYVLGDLSGNFSPSEWAQTSIDAYHYHRADAIVPEKNNGGDMVTHTISTVDKRVPVKPVWASRGKQTRAEPISTLYEQGLVHHVGVFPDLEGQMTTWVPGEKSPDRMDALVWALTELMLGEEEPELPPSGIAGYEQDDTYQGGDDW</sequence>
<accession>A0ABQ2JCL3</accession>
<reference evidence="5" key="1">
    <citation type="journal article" date="2019" name="Int. J. Syst. Evol. Microbiol.">
        <title>The Global Catalogue of Microorganisms (GCM) 10K type strain sequencing project: providing services to taxonomists for standard genome sequencing and annotation.</title>
        <authorList>
            <consortium name="The Broad Institute Genomics Platform"/>
            <consortium name="The Broad Institute Genome Sequencing Center for Infectious Disease"/>
            <person name="Wu L."/>
            <person name="Ma J."/>
        </authorList>
    </citation>
    <scope>NUCLEOTIDE SEQUENCE [LARGE SCALE GENOMIC DNA]</scope>
    <source>
        <strain evidence="5">JCM 16918</strain>
    </source>
</reference>
<dbReference type="InterPro" id="IPR027417">
    <property type="entry name" value="P-loop_NTPase"/>
</dbReference>
<evidence type="ECO:0000256" key="1">
    <source>
        <dbReference type="ARBA" id="ARBA00022612"/>
    </source>
</evidence>
<keyword evidence="1" id="KW-1188">Viral release from host cell</keyword>
<dbReference type="Proteomes" id="UP000645517">
    <property type="component" value="Unassembled WGS sequence"/>
</dbReference>
<proteinExistence type="predicted"/>
<dbReference type="Pfam" id="PF03237">
    <property type="entry name" value="Terminase_6N"/>
    <property type="match status" value="1"/>
</dbReference>
<dbReference type="EMBL" id="BMOR01000021">
    <property type="protein sequence ID" value="GGN44183.1"/>
    <property type="molecule type" value="Genomic_DNA"/>
</dbReference>
<name>A0ABQ2JCL3_9DEIO</name>
<evidence type="ECO:0000313" key="5">
    <source>
        <dbReference type="Proteomes" id="UP000645517"/>
    </source>
</evidence>
<protein>
    <submittedName>
        <fullName evidence="4">DNA-packaging protein</fullName>
    </submittedName>
</protein>
<organism evidence="4 5">
    <name type="scientific">Deinococcus daejeonensis</name>
    <dbReference type="NCBI Taxonomy" id="1007098"/>
    <lineage>
        <taxon>Bacteria</taxon>
        <taxon>Thermotogati</taxon>
        <taxon>Deinococcota</taxon>
        <taxon>Deinococci</taxon>
        <taxon>Deinococcales</taxon>
        <taxon>Deinococcaceae</taxon>
        <taxon>Deinococcus</taxon>
    </lineage>
</organism>
<feature type="domain" description="Terminase large subunit gp17-like C-terminal" evidence="3">
    <location>
        <begin position="288"/>
        <end position="429"/>
    </location>
</feature>
<keyword evidence="5" id="KW-1185">Reference proteome</keyword>
<evidence type="ECO:0000256" key="2">
    <source>
        <dbReference type="SAM" id="MobiDB-lite"/>
    </source>
</evidence>
<evidence type="ECO:0000313" key="4">
    <source>
        <dbReference type="EMBL" id="GGN44183.1"/>
    </source>
</evidence>
<dbReference type="Gene3D" id="3.40.50.300">
    <property type="entry name" value="P-loop containing nucleotide triphosphate hydrolases"/>
    <property type="match status" value="1"/>
</dbReference>
<dbReference type="InterPro" id="IPR035421">
    <property type="entry name" value="Terminase_6C"/>
</dbReference>
<comment type="caution">
    <text evidence="4">The sequence shown here is derived from an EMBL/GenBank/DDBJ whole genome shotgun (WGS) entry which is preliminary data.</text>
</comment>
<gene>
    <name evidence="4" type="ORF">GCM10010842_32410</name>
</gene>
<evidence type="ECO:0000259" key="3">
    <source>
        <dbReference type="Pfam" id="PF17289"/>
    </source>
</evidence>
<dbReference type="Pfam" id="PF17289">
    <property type="entry name" value="Terminase_6C"/>
    <property type="match status" value="1"/>
</dbReference>
<feature type="region of interest" description="Disordered" evidence="2">
    <location>
        <begin position="437"/>
        <end position="460"/>
    </location>
</feature>